<dbReference type="PIRSF" id="PIRSF000148">
    <property type="entry name" value="ASA_dh"/>
    <property type="match status" value="1"/>
</dbReference>
<dbReference type="AlphaFoldDB" id="A0A932EP61"/>
<feature type="domain" description="Semialdehyde dehydrogenase NAD-binding" evidence="2">
    <location>
        <begin position="7"/>
        <end position="112"/>
    </location>
</feature>
<dbReference type="Gene3D" id="3.40.50.720">
    <property type="entry name" value="NAD(P)-binding Rossmann-like Domain"/>
    <property type="match status" value="1"/>
</dbReference>
<dbReference type="CDD" id="cd18129">
    <property type="entry name" value="ASADH_C_USG1_like"/>
    <property type="match status" value="1"/>
</dbReference>
<sequence>MSANLYRVAIVGAGTLKGKELKDTLNQSDFPAVDIKLLDDDESIGQLDAVGDEATFFQAVTAANLTDVKVAFFASDEAFTRKHWAVARDSGALVVDLSYALDSEKDAMLCSPWTSGEIAERNVSSQLVVPAHPAAVVLALLLERARAVAEMRTVVATIFEPASEHGRRGMDELHQQTINLLSFQPLPTAVYDAQVAFNMLARYGDKASRNLDVVERRIADHFQKIASSRVPIPSLMLVQPPIFHGHGFSVYIELEKKAAVGDFAQALAGAHVEIARAGESPNNVGAAGRDEVLVSLRRDAQNDHAFWLWAAADNLRIETLSAIEAAKQALEMRKG</sequence>
<dbReference type="SUPFAM" id="SSF51735">
    <property type="entry name" value="NAD(P)-binding Rossmann-fold domains"/>
    <property type="match status" value="1"/>
</dbReference>
<comment type="similarity">
    <text evidence="1">Belongs to the aspartate-semialdehyde dehydrogenase family.</text>
</comment>
<organism evidence="4 5">
    <name type="scientific">Candidatus Korobacter versatilis</name>
    <dbReference type="NCBI Taxonomy" id="658062"/>
    <lineage>
        <taxon>Bacteria</taxon>
        <taxon>Pseudomonadati</taxon>
        <taxon>Acidobacteriota</taxon>
        <taxon>Terriglobia</taxon>
        <taxon>Terriglobales</taxon>
        <taxon>Candidatus Korobacteraceae</taxon>
        <taxon>Candidatus Korobacter</taxon>
    </lineage>
</organism>
<dbReference type="Gene3D" id="3.30.360.10">
    <property type="entry name" value="Dihydrodipicolinate Reductase, domain 2"/>
    <property type="match status" value="1"/>
</dbReference>
<dbReference type="InterPro" id="IPR036291">
    <property type="entry name" value="NAD(P)-bd_dom_sf"/>
</dbReference>
<evidence type="ECO:0000259" key="3">
    <source>
        <dbReference type="Pfam" id="PF02774"/>
    </source>
</evidence>
<dbReference type="InterPro" id="IPR000534">
    <property type="entry name" value="Semialdehyde_DH_NAD-bd"/>
</dbReference>
<dbReference type="PANTHER" id="PTHR46278">
    <property type="entry name" value="DEHYDROGENASE, PUTATIVE-RELATED"/>
    <property type="match status" value="1"/>
</dbReference>
<gene>
    <name evidence="4" type="ORF">HYX28_04005</name>
</gene>
<reference evidence="4" key="1">
    <citation type="submission" date="2020-07" db="EMBL/GenBank/DDBJ databases">
        <title>Huge and variable diversity of episymbiotic CPR bacteria and DPANN archaea in groundwater ecosystems.</title>
        <authorList>
            <person name="He C.Y."/>
            <person name="Keren R."/>
            <person name="Whittaker M."/>
            <person name="Farag I.F."/>
            <person name="Doudna J."/>
            <person name="Cate J.H.D."/>
            <person name="Banfield J.F."/>
        </authorList>
    </citation>
    <scope>NUCLEOTIDE SEQUENCE</scope>
    <source>
        <strain evidence="4">NC_groundwater_580_Pr5_B-0.1um_64_19</strain>
    </source>
</reference>
<dbReference type="GO" id="GO:0046983">
    <property type="term" value="F:protein dimerization activity"/>
    <property type="evidence" value="ECO:0007669"/>
    <property type="project" value="InterPro"/>
</dbReference>
<dbReference type="GO" id="GO:0051287">
    <property type="term" value="F:NAD binding"/>
    <property type="evidence" value="ECO:0007669"/>
    <property type="project" value="InterPro"/>
</dbReference>
<evidence type="ECO:0000259" key="2">
    <source>
        <dbReference type="Pfam" id="PF01118"/>
    </source>
</evidence>
<dbReference type="InterPro" id="IPR012280">
    <property type="entry name" value="Semialdhyde_DH_dimer_dom"/>
</dbReference>
<accession>A0A932EP61</accession>
<dbReference type="GO" id="GO:0016620">
    <property type="term" value="F:oxidoreductase activity, acting on the aldehyde or oxo group of donors, NAD or NADP as acceptor"/>
    <property type="evidence" value="ECO:0007669"/>
    <property type="project" value="InterPro"/>
</dbReference>
<dbReference type="PANTHER" id="PTHR46278:SF2">
    <property type="entry name" value="ASPARTATE-SEMIALDEHYDE DEHYDROGENASE"/>
    <property type="match status" value="1"/>
</dbReference>
<proteinExistence type="inferred from homology"/>
<dbReference type="SUPFAM" id="SSF55347">
    <property type="entry name" value="Glyceraldehyde-3-phosphate dehydrogenase-like, C-terminal domain"/>
    <property type="match status" value="1"/>
</dbReference>
<comment type="caution">
    <text evidence="4">The sequence shown here is derived from an EMBL/GenBank/DDBJ whole genome shotgun (WGS) entry which is preliminary data.</text>
</comment>
<protein>
    <submittedName>
        <fullName evidence="4">Segregation protein B</fullName>
    </submittedName>
</protein>
<evidence type="ECO:0000313" key="5">
    <source>
        <dbReference type="Proteomes" id="UP000779809"/>
    </source>
</evidence>
<dbReference type="Pfam" id="PF01118">
    <property type="entry name" value="Semialdhyde_dh"/>
    <property type="match status" value="1"/>
</dbReference>
<evidence type="ECO:0000256" key="1">
    <source>
        <dbReference type="ARBA" id="ARBA00010584"/>
    </source>
</evidence>
<dbReference type="Proteomes" id="UP000779809">
    <property type="component" value="Unassembled WGS sequence"/>
</dbReference>
<dbReference type="EMBL" id="JACPNR010000005">
    <property type="protein sequence ID" value="MBI2677924.1"/>
    <property type="molecule type" value="Genomic_DNA"/>
</dbReference>
<dbReference type="Pfam" id="PF02774">
    <property type="entry name" value="Semialdhyde_dhC"/>
    <property type="match status" value="1"/>
</dbReference>
<evidence type="ECO:0000313" key="4">
    <source>
        <dbReference type="EMBL" id="MBI2677924.1"/>
    </source>
</evidence>
<dbReference type="CDD" id="cd17894">
    <property type="entry name" value="ASADH_USG1_N"/>
    <property type="match status" value="1"/>
</dbReference>
<name>A0A932EP61_9BACT</name>
<feature type="domain" description="Semialdehyde dehydrogenase dimerisation" evidence="3">
    <location>
        <begin position="149"/>
        <end position="316"/>
    </location>
</feature>
<dbReference type="GO" id="GO:0008652">
    <property type="term" value="P:amino acid biosynthetic process"/>
    <property type="evidence" value="ECO:0007669"/>
    <property type="project" value="InterPro"/>
</dbReference>